<dbReference type="Pfam" id="PF01507">
    <property type="entry name" value="PAPS_reduct"/>
    <property type="match status" value="2"/>
</dbReference>
<feature type="domain" description="Phosphoadenosine phosphosulphate reductase" evidence="1">
    <location>
        <begin position="154"/>
        <end position="241"/>
    </location>
</feature>
<dbReference type="PANTHER" id="PTHR30083">
    <property type="entry name" value="TRANSCRIPTIONAL REGULATOR-RELATED"/>
    <property type="match status" value="1"/>
</dbReference>
<evidence type="ECO:0000313" key="3">
    <source>
        <dbReference type="Proteomes" id="UP000225544"/>
    </source>
</evidence>
<dbReference type="InterPro" id="IPR002500">
    <property type="entry name" value="PAPS_reduct_dom"/>
</dbReference>
<feature type="domain" description="Phosphoadenosine phosphosulphate reductase" evidence="1">
    <location>
        <begin position="30"/>
        <end position="83"/>
    </location>
</feature>
<reference evidence="3" key="1">
    <citation type="submission" date="2017-05" db="EMBL/GenBank/DDBJ databases">
        <authorList>
            <person name="Aguayo I.A."/>
            <person name="Haubrich L.A."/>
            <person name="Lawand A."/>
            <person name="Nayek S."/>
            <person name="Syed N."/>
            <person name="Wagner P.E."/>
            <person name="Donegan-Quick R."/>
            <person name="Kim T."/>
            <person name="Visi D.K."/>
            <person name="Allen M.S."/>
            <person name="Hughes L.E."/>
            <person name="Stoner T.H."/>
            <person name="Garlena R.A."/>
            <person name="Russell D.A."/>
            <person name="Pope W.H."/>
            <person name="Jacobs-Sera D."/>
            <person name="Hatfull G.F."/>
        </authorList>
    </citation>
    <scope>NUCLEOTIDE SEQUENCE [LARGE SCALE GENOMIC DNA]</scope>
</reference>
<dbReference type="RefSeq" id="YP_010082714.1">
    <property type="nucleotide sequence ID" value="NC_055034.1"/>
</dbReference>
<evidence type="ECO:0000313" key="2">
    <source>
        <dbReference type="EMBL" id="ASR84099.1"/>
    </source>
</evidence>
<evidence type="ECO:0000259" key="1">
    <source>
        <dbReference type="Pfam" id="PF01507"/>
    </source>
</evidence>
<dbReference type="GO" id="GO:0003824">
    <property type="term" value="F:catalytic activity"/>
    <property type="evidence" value="ECO:0007669"/>
    <property type="project" value="InterPro"/>
</dbReference>
<organism evidence="2 3">
    <name type="scientific">Arthrobacter phage Wheelbite</name>
    <dbReference type="NCBI Taxonomy" id="2015873"/>
    <lineage>
        <taxon>Viruses</taxon>
        <taxon>Duplodnaviria</taxon>
        <taxon>Heunggongvirae</taxon>
        <taxon>Uroviricota</taxon>
        <taxon>Caudoviricetes</taxon>
        <taxon>Laroyevirus</taxon>
        <taxon>Laroyevirus wheelbite</taxon>
    </lineage>
</organism>
<dbReference type="InterPro" id="IPR014729">
    <property type="entry name" value="Rossmann-like_a/b/a_fold"/>
</dbReference>
<dbReference type="SUPFAM" id="SSF52402">
    <property type="entry name" value="Adenine nucleotide alpha hydrolases-like"/>
    <property type="match status" value="1"/>
</dbReference>
<dbReference type="KEGG" id="vg:65071720"/>
<accession>A0A222ZID0</accession>
<proteinExistence type="predicted"/>
<dbReference type="Proteomes" id="UP000225544">
    <property type="component" value="Segment"/>
</dbReference>
<dbReference type="GO" id="GO:0071453">
    <property type="term" value="P:cellular response to oxygen levels"/>
    <property type="evidence" value="ECO:0007669"/>
    <property type="project" value="TreeGrafter"/>
</dbReference>
<sequence length="363" mass="42412">MARYKQFIANDVYSEAKKRIHHIYDISDEVVVSFSGGKDSLVVLHLVKEVAQERGLEKVKVSFYDEELIPDTVINFVDHYRQQPWVDMQWWAVPMKSEKFILGDVRNYVQWDPNRPHVRPIPDHAITAKDLKLPPKTMVPQYMMEQLITKGIPGKVAILNGIRASESMTRLRASINKLNENYINKGKFPNVVFCKPIFDWSEDDVFKYFYDNGISYCPLYDAQAIVGGGLRVSTPLHSQSAKRIGNWRELDPDFYDRIMDVFPEMEVQERYYREYDQEGLADEYGESFLTVRRYIDKYIDDPIQNRLAHSKLELVMTSSKDPRKKDAYPPRYVIKQFITGGYKRGILPLGEAEKKAYREKAKK</sequence>
<dbReference type="Gene3D" id="3.40.50.620">
    <property type="entry name" value="HUPs"/>
    <property type="match status" value="1"/>
</dbReference>
<protein>
    <submittedName>
        <fullName evidence="2">PAPs reductase</fullName>
    </submittedName>
</protein>
<dbReference type="GeneID" id="65071720"/>
<name>A0A222ZID0_9CAUD</name>
<gene>
    <name evidence="2" type="primary">6</name>
    <name evidence="2" type="ORF">SEA_WHEELBITE_6</name>
</gene>
<keyword evidence="3" id="KW-1185">Reference proteome</keyword>
<dbReference type="PANTHER" id="PTHR30083:SF0">
    <property type="entry name" value="3'-PHOSPHOADENOSINE 5'-PHOSPHOSULFATE SULFOTRANSFERASE (PAPS REDUCTASE)_FAD SYNTHETASE"/>
    <property type="match status" value="1"/>
</dbReference>
<dbReference type="EMBL" id="MF140434">
    <property type="protein sequence ID" value="ASR84099.1"/>
    <property type="molecule type" value="Genomic_DNA"/>
</dbReference>